<dbReference type="PANTHER" id="PTHR37422:SF13">
    <property type="entry name" value="LIPOPOLYSACCHARIDE BIOSYNTHESIS PROTEIN PA4999-RELATED"/>
    <property type="match status" value="1"/>
</dbReference>
<keyword evidence="2 5" id="KW-0812">Transmembrane</keyword>
<dbReference type="Pfam" id="PF04932">
    <property type="entry name" value="Wzy_C"/>
    <property type="match status" value="1"/>
</dbReference>
<evidence type="ECO:0000313" key="8">
    <source>
        <dbReference type="Proteomes" id="UP000231987"/>
    </source>
</evidence>
<dbReference type="PANTHER" id="PTHR37422">
    <property type="entry name" value="TEICHURONIC ACID BIOSYNTHESIS PROTEIN TUAE"/>
    <property type="match status" value="1"/>
</dbReference>
<feature type="transmembrane region" description="Helical" evidence="5">
    <location>
        <begin position="179"/>
        <end position="198"/>
    </location>
</feature>
<comment type="caution">
    <text evidence="7">The sequence shown here is derived from an EMBL/GenBank/DDBJ whole genome shotgun (WGS) entry which is preliminary data.</text>
</comment>
<proteinExistence type="predicted"/>
<gene>
    <name evidence="7" type="ORF">CEJ86_06435</name>
</gene>
<feature type="domain" description="O-antigen ligase-related" evidence="6">
    <location>
        <begin position="188"/>
        <end position="336"/>
    </location>
</feature>
<feature type="transmembrane region" description="Helical" evidence="5">
    <location>
        <begin position="156"/>
        <end position="174"/>
    </location>
</feature>
<comment type="subcellular location">
    <subcellularLocation>
        <location evidence="1">Membrane</location>
        <topology evidence="1">Multi-pass membrane protein</topology>
    </subcellularLocation>
</comment>
<evidence type="ECO:0000259" key="6">
    <source>
        <dbReference type="Pfam" id="PF04932"/>
    </source>
</evidence>
<feature type="transmembrane region" description="Helical" evidence="5">
    <location>
        <begin position="12"/>
        <end position="32"/>
    </location>
</feature>
<dbReference type="EMBL" id="NJGD01000002">
    <property type="protein sequence ID" value="PJR16409.1"/>
    <property type="molecule type" value="Genomic_DNA"/>
</dbReference>
<evidence type="ECO:0000256" key="3">
    <source>
        <dbReference type="ARBA" id="ARBA00022989"/>
    </source>
</evidence>
<evidence type="ECO:0000313" key="7">
    <source>
        <dbReference type="EMBL" id="PJR16409.1"/>
    </source>
</evidence>
<sequence>MRISKASLVRPGANEVYGIFALALSLFVFAYSARFGQVSILAYYGLWLPLVLVDYRKVLGNYASYLWIFAFTIFACISIFWSAAPSLSLRTGIQYLSHVVCALIAMRTIDTRTLTRGMIAGAAIVLLYSLLFGTYHYDPLDGTYSFVGAFASKNQLGFYASLGIYFAFAAVFVLGEKGLWMGAAGVAGLLAAYCLLTSQSATSVLTTAAVIGLCLGMRAITALRPASRKLLFIAASVFGGVAAVAMIYAGGVDLILGAFGKDSTLTGRTYLWQQGIEAAKASPLFGVGYQAYWVQGFSEAERLWEEFYIGSRAGFHFHNTFIEAVVETGLVGLILLTMVLVIALVGQLKRLLAEDRDPEAMVLFGVGALLFVRAFVEIDILTPYHVGSFLLYFTAGKLTIPRRRQAATLLWPAGFHPAPYGRSFGPMMPRPGDGH</sequence>
<feature type="transmembrane region" description="Helical" evidence="5">
    <location>
        <begin position="118"/>
        <end position="136"/>
    </location>
</feature>
<evidence type="ECO:0000256" key="4">
    <source>
        <dbReference type="ARBA" id="ARBA00023136"/>
    </source>
</evidence>
<accession>A0A2J0Z7C0</accession>
<feature type="transmembrane region" description="Helical" evidence="5">
    <location>
        <begin position="62"/>
        <end position="81"/>
    </location>
</feature>
<dbReference type="InterPro" id="IPR007016">
    <property type="entry name" value="O-antigen_ligase-rel_domated"/>
</dbReference>
<feature type="transmembrane region" description="Helical" evidence="5">
    <location>
        <begin position="204"/>
        <end position="223"/>
    </location>
</feature>
<dbReference type="Proteomes" id="UP000231987">
    <property type="component" value="Unassembled WGS sequence"/>
</dbReference>
<evidence type="ECO:0000256" key="5">
    <source>
        <dbReference type="SAM" id="Phobius"/>
    </source>
</evidence>
<evidence type="ECO:0000256" key="1">
    <source>
        <dbReference type="ARBA" id="ARBA00004141"/>
    </source>
</evidence>
<feature type="transmembrane region" description="Helical" evidence="5">
    <location>
        <begin position="230"/>
        <end position="249"/>
    </location>
</feature>
<protein>
    <submittedName>
        <fullName evidence="7">Exopolysaccharide biosynthesis protein</fullName>
    </submittedName>
</protein>
<evidence type="ECO:0000256" key="2">
    <source>
        <dbReference type="ARBA" id="ARBA00022692"/>
    </source>
</evidence>
<dbReference type="RefSeq" id="WP_100670358.1">
    <property type="nucleotide sequence ID" value="NZ_CP141213.1"/>
</dbReference>
<dbReference type="AlphaFoldDB" id="A0A2J0Z7C0"/>
<name>A0A2J0Z7C0_RHIML</name>
<keyword evidence="3 5" id="KW-1133">Transmembrane helix</keyword>
<feature type="transmembrane region" description="Helical" evidence="5">
    <location>
        <begin position="329"/>
        <end position="348"/>
    </location>
</feature>
<organism evidence="7 8">
    <name type="scientific">Rhizobium meliloti</name>
    <name type="common">Ensifer meliloti</name>
    <name type="synonym">Sinorhizobium meliloti</name>
    <dbReference type="NCBI Taxonomy" id="382"/>
    <lineage>
        <taxon>Bacteria</taxon>
        <taxon>Pseudomonadati</taxon>
        <taxon>Pseudomonadota</taxon>
        <taxon>Alphaproteobacteria</taxon>
        <taxon>Hyphomicrobiales</taxon>
        <taxon>Rhizobiaceae</taxon>
        <taxon>Sinorhizobium/Ensifer group</taxon>
        <taxon>Sinorhizobium</taxon>
    </lineage>
</organism>
<keyword evidence="4 5" id="KW-0472">Membrane</keyword>
<reference evidence="7 8" key="1">
    <citation type="submission" date="2017-06" db="EMBL/GenBank/DDBJ databases">
        <title>Ensifer strains isolated from leguminous trees and herbs display diverse denitrification phenotypes with some acting as strong N2O sinks.</title>
        <authorList>
            <person name="Woliy K."/>
            <person name="Mania D."/>
            <person name="Bakken L.R."/>
            <person name="Frostegard A."/>
        </authorList>
    </citation>
    <scope>NUCLEOTIDE SEQUENCE [LARGE SCALE GENOMIC DNA]</scope>
    <source>
        <strain evidence="7 8">AC50a</strain>
    </source>
</reference>
<dbReference type="InterPro" id="IPR051533">
    <property type="entry name" value="WaaL-like"/>
</dbReference>
<dbReference type="GO" id="GO:0016020">
    <property type="term" value="C:membrane"/>
    <property type="evidence" value="ECO:0007669"/>
    <property type="project" value="UniProtKB-SubCell"/>
</dbReference>